<dbReference type="InterPro" id="IPR002810">
    <property type="entry name" value="NfeD-like_C"/>
</dbReference>
<feature type="domain" description="NfeD-like C-terminal" evidence="7">
    <location>
        <begin position="394"/>
        <end position="444"/>
    </location>
</feature>
<keyword evidence="11" id="KW-1185">Reference proteome</keyword>
<evidence type="ECO:0000256" key="3">
    <source>
        <dbReference type="ARBA" id="ARBA00022989"/>
    </source>
</evidence>
<dbReference type="InterPro" id="IPR056739">
    <property type="entry name" value="NfeD_membrane"/>
</dbReference>
<dbReference type="SUPFAM" id="SSF52096">
    <property type="entry name" value="ClpP/crotonase"/>
    <property type="match status" value="1"/>
</dbReference>
<evidence type="ECO:0008006" key="12">
    <source>
        <dbReference type="Google" id="ProtNLM"/>
    </source>
</evidence>
<evidence type="ECO:0000259" key="9">
    <source>
        <dbReference type="Pfam" id="PF25145"/>
    </source>
</evidence>
<comment type="subcellular location">
    <subcellularLocation>
        <location evidence="1">Membrane</location>
        <topology evidence="1">Multi-pass membrane protein</topology>
    </subcellularLocation>
</comment>
<dbReference type="PANTHER" id="PTHR33507">
    <property type="entry name" value="INNER MEMBRANE PROTEIN YBBJ"/>
    <property type="match status" value="1"/>
</dbReference>
<dbReference type="Proteomes" id="UP001150259">
    <property type="component" value="Unassembled WGS sequence"/>
</dbReference>
<evidence type="ECO:0000259" key="8">
    <source>
        <dbReference type="Pfam" id="PF24961"/>
    </source>
</evidence>
<evidence type="ECO:0000313" key="11">
    <source>
        <dbReference type="Proteomes" id="UP001150259"/>
    </source>
</evidence>
<evidence type="ECO:0000256" key="1">
    <source>
        <dbReference type="ARBA" id="ARBA00004141"/>
    </source>
</evidence>
<keyword evidence="2 6" id="KW-0812">Transmembrane</keyword>
<name>A0ABT5GHI0_9MICO</name>
<dbReference type="InterPro" id="IPR056738">
    <property type="entry name" value="NfeD1b_N"/>
</dbReference>
<organism evidence="10 11">
    <name type="scientific">Intrasporangium calvum</name>
    <dbReference type="NCBI Taxonomy" id="53358"/>
    <lineage>
        <taxon>Bacteria</taxon>
        <taxon>Bacillati</taxon>
        <taxon>Actinomycetota</taxon>
        <taxon>Actinomycetes</taxon>
        <taxon>Micrococcales</taxon>
        <taxon>Intrasporangiaceae</taxon>
        <taxon>Intrasporangium</taxon>
    </lineage>
</organism>
<proteinExistence type="predicted"/>
<evidence type="ECO:0000256" key="4">
    <source>
        <dbReference type="ARBA" id="ARBA00023136"/>
    </source>
</evidence>
<sequence>MQSLPALLTRLRRAAWLTLALGLILASPALGETEPRTAQGSAVGPPRVLVTQVATPITPVVADHLGEGIERAAAEGYSAYVIELDTPGGLATAMRDIISDTLASAVPVIVYVSPDGARAGSAGALITFAAHVAVMAPGTTIGAATPVGPEGAAVSDKIVNDAAAEAQALAELRGRNAEFAVDTVRKGRAAAVDEAVELGAVDGTAISLAAALELADGRTVTLAGDRQVVVHTAGAAVTRHDLGFLRQVLQVIADPNIAFLLLTLGTLGLIYELATPGVGFAGATGITALLLALFSLSVLPVNAVGLLLLAVAAGLFVAELFVPGTAGFAFGGAVVLLLAAVFLFDDTEGVAVDPMAAVPLAVLAFLAAAFAGRIAYRTRHAASTSTGADVFTDRVVPVRQADGTTGRTFTEGAWWTIRSTGPPLEEGTEVRVVHVDGLVLLVDPHRASSAPDAPRPVADRQREATS</sequence>
<feature type="transmembrane region" description="Helical" evidence="6">
    <location>
        <begin position="356"/>
        <end position="376"/>
    </location>
</feature>
<evidence type="ECO:0000256" key="6">
    <source>
        <dbReference type="SAM" id="Phobius"/>
    </source>
</evidence>
<feature type="domain" description="NfeD integral membrane" evidence="8">
    <location>
        <begin position="256"/>
        <end position="370"/>
    </location>
</feature>
<reference evidence="10 11" key="1">
    <citation type="submission" date="2022-11" db="EMBL/GenBank/DDBJ databases">
        <title>Anaerobic phenanthrene biodegradation by a DNRA strain PheN6.</title>
        <authorList>
            <person name="Zhang Z."/>
        </authorList>
    </citation>
    <scope>NUCLEOTIDE SEQUENCE [LARGE SCALE GENOMIC DNA]</scope>
    <source>
        <strain evidence="10 11">PheN6</strain>
    </source>
</reference>
<protein>
    <recommendedName>
        <fullName evidence="12">NfeD-like C-terminal domain-containing protein</fullName>
    </recommendedName>
</protein>
<dbReference type="CDD" id="cd07020">
    <property type="entry name" value="Clp_protease_NfeD_1"/>
    <property type="match status" value="1"/>
</dbReference>
<accession>A0ABT5GHI0</accession>
<gene>
    <name evidence="10" type="ORF">OO014_10565</name>
</gene>
<feature type="transmembrane region" description="Helical" evidence="6">
    <location>
        <begin position="248"/>
        <end position="271"/>
    </location>
</feature>
<evidence type="ECO:0000256" key="5">
    <source>
        <dbReference type="SAM" id="MobiDB-lite"/>
    </source>
</evidence>
<keyword evidence="4 6" id="KW-0472">Membrane</keyword>
<dbReference type="EMBL" id="JAPFQL010000040">
    <property type="protein sequence ID" value="MDC5697703.1"/>
    <property type="molecule type" value="Genomic_DNA"/>
</dbReference>
<feature type="region of interest" description="Disordered" evidence="5">
    <location>
        <begin position="446"/>
        <end position="466"/>
    </location>
</feature>
<feature type="transmembrane region" description="Helical" evidence="6">
    <location>
        <begin position="303"/>
        <end position="322"/>
    </location>
</feature>
<evidence type="ECO:0000313" key="10">
    <source>
        <dbReference type="EMBL" id="MDC5697703.1"/>
    </source>
</evidence>
<dbReference type="Gene3D" id="3.90.226.10">
    <property type="entry name" value="2-enoyl-CoA Hydratase, Chain A, domain 1"/>
    <property type="match status" value="1"/>
</dbReference>
<feature type="compositionally biased region" description="Basic and acidic residues" evidence="5">
    <location>
        <begin position="457"/>
        <end position="466"/>
    </location>
</feature>
<dbReference type="InterPro" id="IPR052165">
    <property type="entry name" value="Membrane_assoc_protease"/>
</dbReference>
<feature type="domain" description="NfeD1b N-terminal" evidence="9">
    <location>
        <begin position="50"/>
        <end position="186"/>
    </location>
</feature>
<dbReference type="InterPro" id="IPR029045">
    <property type="entry name" value="ClpP/crotonase-like_dom_sf"/>
</dbReference>
<dbReference type="PANTHER" id="PTHR33507:SF4">
    <property type="entry name" value="NODULATION COMPETITIVENESS PROTEIN NFED"/>
    <property type="match status" value="1"/>
</dbReference>
<keyword evidence="3 6" id="KW-1133">Transmembrane helix</keyword>
<dbReference type="Pfam" id="PF24961">
    <property type="entry name" value="NfeD_membrane"/>
    <property type="match status" value="1"/>
</dbReference>
<dbReference type="SUPFAM" id="SSF141322">
    <property type="entry name" value="NfeD domain-like"/>
    <property type="match status" value="1"/>
</dbReference>
<dbReference type="RefSeq" id="WP_272462279.1">
    <property type="nucleotide sequence ID" value="NZ_JAPFQL010000040.1"/>
</dbReference>
<dbReference type="Gene3D" id="2.40.50.140">
    <property type="entry name" value="Nucleic acid-binding proteins"/>
    <property type="match status" value="1"/>
</dbReference>
<feature type="transmembrane region" description="Helical" evidence="6">
    <location>
        <begin position="327"/>
        <end position="344"/>
    </location>
</feature>
<dbReference type="InterPro" id="IPR012340">
    <property type="entry name" value="NA-bd_OB-fold"/>
</dbReference>
<dbReference type="Pfam" id="PF01957">
    <property type="entry name" value="NfeD"/>
    <property type="match status" value="1"/>
</dbReference>
<evidence type="ECO:0000256" key="2">
    <source>
        <dbReference type="ARBA" id="ARBA00022692"/>
    </source>
</evidence>
<comment type="caution">
    <text evidence="10">The sequence shown here is derived from an EMBL/GenBank/DDBJ whole genome shotgun (WGS) entry which is preliminary data.</text>
</comment>
<dbReference type="Pfam" id="PF25145">
    <property type="entry name" value="NfeD1b_N"/>
    <property type="match status" value="1"/>
</dbReference>
<feature type="transmembrane region" description="Helical" evidence="6">
    <location>
        <begin position="278"/>
        <end position="297"/>
    </location>
</feature>
<evidence type="ECO:0000259" key="7">
    <source>
        <dbReference type="Pfam" id="PF01957"/>
    </source>
</evidence>